<keyword evidence="14" id="KW-1185">Reference proteome</keyword>
<dbReference type="GO" id="GO:0000712">
    <property type="term" value="P:resolution of meiotic recombination intermediates"/>
    <property type="evidence" value="ECO:0007669"/>
    <property type="project" value="TreeGrafter"/>
</dbReference>
<evidence type="ECO:0000313" key="13">
    <source>
        <dbReference type="EMBL" id="KAK9499242.1"/>
    </source>
</evidence>
<proteinExistence type="inferred from homology"/>
<dbReference type="GO" id="GO:0000110">
    <property type="term" value="C:nucleotide-excision repair factor 1 complex"/>
    <property type="evidence" value="ECO:0007669"/>
    <property type="project" value="TreeGrafter"/>
</dbReference>
<evidence type="ECO:0000256" key="6">
    <source>
        <dbReference type="ARBA" id="ARBA00022801"/>
    </source>
</evidence>
<evidence type="ECO:0000256" key="4">
    <source>
        <dbReference type="ARBA" id="ARBA00022759"/>
    </source>
</evidence>
<evidence type="ECO:0000256" key="9">
    <source>
        <dbReference type="ARBA" id="ARBA00023242"/>
    </source>
</evidence>
<dbReference type="PANTHER" id="PTHR10150:SF0">
    <property type="entry name" value="DNA REPAIR ENDONUCLEASE XPF"/>
    <property type="match status" value="1"/>
</dbReference>
<feature type="compositionally biased region" description="Basic residues" evidence="11">
    <location>
        <begin position="820"/>
        <end position="834"/>
    </location>
</feature>
<dbReference type="Proteomes" id="UP001461498">
    <property type="component" value="Unassembled WGS sequence"/>
</dbReference>
<evidence type="ECO:0000256" key="5">
    <source>
        <dbReference type="ARBA" id="ARBA00022763"/>
    </source>
</evidence>
<keyword evidence="8" id="KW-0234">DNA repair</keyword>
<keyword evidence="5" id="KW-0227">DNA damage</keyword>
<protein>
    <recommendedName>
        <fullName evidence="10">DNA repair endonuclease XPF</fullName>
    </recommendedName>
</protein>
<organism evidence="13 14">
    <name type="scientific">Rhynocoris fuscipes</name>
    <dbReference type="NCBI Taxonomy" id="488301"/>
    <lineage>
        <taxon>Eukaryota</taxon>
        <taxon>Metazoa</taxon>
        <taxon>Ecdysozoa</taxon>
        <taxon>Arthropoda</taxon>
        <taxon>Hexapoda</taxon>
        <taxon>Insecta</taxon>
        <taxon>Pterygota</taxon>
        <taxon>Neoptera</taxon>
        <taxon>Paraneoptera</taxon>
        <taxon>Hemiptera</taxon>
        <taxon>Heteroptera</taxon>
        <taxon>Panheteroptera</taxon>
        <taxon>Cimicomorpha</taxon>
        <taxon>Reduviidae</taxon>
        <taxon>Harpactorinae</taxon>
        <taxon>Harpactorini</taxon>
        <taxon>Rhynocoris</taxon>
    </lineage>
</organism>
<feature type="domain" description="Ubiquitin-like" evidence="12">
    <location>
        <begin position="351"/>
        <end position="423"/>
    </location>
</feature>
<dbReference type="Pfam" id="PF02732">
    <property type="entry name" value="ERCC4"/>
    <property type="match status" value="1"/>
</dbReference>
<dbReference type="GO" id="GO:0000014">
    <property type="term" value="F:single-stranded DNA endodeoxyribonuclease activity"/>
    <property type="evidence" value="ECO:0007669"/>
    <property type="project" value="TreeGrafter"/>
</dbReference>
<reference evidence="13 14" key="1">
    <citation type="submission" date="2022-12" db="EMBL/GenBank/DDBJ databases">
        <title>Chromosome-level genome assembly of true bugs.</title>
        <authorList>
            <person name="Ma L."/>
            <person name="Li H."/>
        </authorList>
    </citation>
    <scope>NUCLEOTIDE SEQUENCE [LARGE SCALE GENOMIC DNA]</scope>
    <source>
        <strain evidence="13">Lab_2022b</strain>
    </source>
</reference>
<dbReference type="CDD" id="cd20078">
    <property type="entry name" value="XPF_nuclease_XPF_euk"/>
    <property type="match status" value="1"/>
</dbReference>
<evidence type="ECO:0000256" key="3">
    <source>
        <dbReference type="ARBA" id="ARBA00022722"/>
    </source>
</evidence>
<dbReference type="PROSITE" id="PS50053">
    <property type="entry name" value="UBIQUITIN_2"/>
    <property type="match status" value="1"/>
</dbReference>
<dbReference type="PANTHER" id="PTHR10150">
    <property type="entry name" value="DNA REPAIR ENDONUCLEASE XPF"/>
    <property type="match status" value="1"/>
</dbReference>
<keyword evidence="9" id="KW-0539">Nucleus</keyword>
<accession>A0AAW1CRQ5</accession>
<dbReference type="GO" id="GO:0003684">
    <property type="term" value="F:damaged DNA binding"/>
    <property type="evidence" value="ECO:0007669"/>
    <property type="project" value="TreeGrafter"/>
</dbReference>
<dbReference type="Gene3D" id="3.40.50.10130">
    <property type="match status" value="1"/>
</dbReference>
<dbReference type="InterPro" id="IPR047520">
    <property type="entry name" value="XPF_nuclease"/>
</dbReference>
<dbReference type="EMBL" id="JAPXFL010000011">
    <property type="protein sequence ID" value="KAK9499242.1"/>
    <property type="molecule type" value="Genomic_DNA"/>
</dbReference>
<evidence type="ECO:0000256" key="2">
    <source>
        <dbReference type="ARBA" id="ARBA00010015"/>
    </source>
</evidence>
<dbReference type="GO" id="GO:1901255">
    <property type="term" value="P:nucleotide-excision repair involved in interstrand cross-link repair"/>
    <property type="evidence" value="ECO:0007669"/>
    <property type="project" value="TreeGrafter"/>
</dbReference>
<keyword evidence="7" id="KW-0238">DNA-binding</keyword>
<dbReference type="InterPro" id="IPR006166">
    <property type="entry name" value="ERCC4_domain"/>
</dbReference>
<evidence type="ECO:0000256" key="7">
    <source>
        <dbReference type="ARBA" id="ARBA00023125"/>
    </source>
</evidence>
<feature type="region of interest" description="Disordered" evidence="11">
    <location>
        <begin position="808"/>
        <end position="834"/>
    </location>
</feature>
<dbReference type="EMBL" id="JAPXFL010000011">
    <property type="protein sequence ID" value="KAK9499241.1"/>
    <property type="molecule type" value="Genomic_DNA"/>
</dbReference>
<comment type="caution">
    <text evidence="13">The sequence shown here is derived from an EMBL/GenBank/DDBJ whole genome shotgun (WGS) entry which is preliminary data.</text>
</comment>
<keyword evidence="6" id="KW-0378">Hydrolase</keyword>
<evidence type="ECO:0000259" key="12">
    <source>
        <dbReference type="PROSITE" id="PS50053"/>
    </source>
</evidence>
<gene>
    <name evidence="13" type="ORF">O3M35_002314</name>
</gene>
<evidence type="ECO:0000256" key="8">
    <source>
        <dbReference type="ARBA" id="ARBA00023204"/>
    </source>
</evidence>
<dbReference type="InterPro" id="IPR010994">
    <property type="entry name" value="RuvA_2-like"/>
</dbReference>
<keyword evidence="3" id="KW-0540">Nuclease</keyword>
<dbReference type="SMART" id="SM00891">
    <property type="entry name" value="ERCC4"/>
    <property type="match status" value="1"/>
</dbReference>
<evidence type="ECO:0000256" key="11">
    <source>
        <dbReference type="SAM" id="MobiDB-lite"/>
    </source>
</evidence>
<dbReference type="Gene3D" id="1.10.150.20">
    <property type="entry name" value="5' to 3' exonuclease, C-terminal subdomain"/>
    <property type="match status" value="1"/>
</dbReference>
<comment type="subcellular location">
    <subcellularLocation>
        <location evidence="1">Nucleus</location>
    </subcellularLocation>
</comment>
<dbReference type="FunFam" id="3.40.50.10130:FF:000002">
    <property type="entry name" value="DNA repair endonuclease XPF"/>
    <property type="match status" value="1"/>
</dbReference>
<evidence type="ECO:0000256" key="1">
    <source>
        <dbReference type="ARBA" id="ARBA00004123"/>
    </source>
</evidence>
<dbReference type="GO" id="GO:0000724">
    <property type="term" value="P:double-strand break repair via homologous recombination"/>
    <property type="evidence" value="ECO:0007669"/>
    <property type="project" value="TreeGrafter"/>
</dbReference>
<comment type="similarity">
    <text evidence="2">Belongs to the XPF family.</text>
</comment>
<dbReference type="InterPro" id="IPR011335">
    <property type="entry name" value="Restrct_endonuc-II-like"/>
</dbReference>
<feature type="compositionally biased region" description="Polar residues" evidence="11">
    <location>
        <begin position="808"/>
        <end position="817"/>
    </location>
</feature>
<dbReference type="SUPFAM" id="SSF47781">
    <property type="entry name" value="RuvA domain 2-like"/>
    <property type="match status" value="1"/>
</dbReference>
<dbReference type="SUPFAM" id="SSF52980">
    <property type="entry name" value="Restriction endonuclease-like"/>
    <property type="match status" value="1"/>
</dbReference>
<evidence type="ECO:0000313" key="14">
    <source>
        <dbReference type="Proteomes" id="UP001461498"/>
    </source>
</evidence>
<keyword evidence="4" id="KW-0255">Endonuclease</keyword>
<dbReference type="AlphaFoldDB" id="A0AAW1CRQ5"/>
<dbReference type="GO" id="GO:0003697">
    <property type="term" value="F:single-stranded DNA binding"/>
    <property type="evidence" value="ECO:0007669"/>
    <property type="project" value="TreeGrafter"/>
</dbReference>
<sequence length="834" mass="94693">MTANMLEHENQMLLDIINNDVLLVAAKGLSYDTVILNLIKVFCDPGDLVLVLGATVEEEQFFISELEALKITHLPKVISSESAANEREAIYLSGGVLFISSRILVVDLLKNRVPIPNITGFIVLRAHRILESCQDAFALRLFRQKNHTGFVNAFSHSPQAFTAGMMKLERIMKTLFVSSMSLWPRFHAIVTSTLKKKEPAVIELHLDMTSKMITIQTAILDCVHFCIKEIKRINPSLETEEITVENALSKSFYKSLQIQLDPVWNQLNAKTKQLICDLKTLRSVIVALTQSDCIRLHKLLLSLRSKEYTSKNAGWMMLDAAETLFVTAKSRLFDSKQELNLEHNPKWETLNEILIEVQRDDHSKDSQSTVLILVESRFTVNQLKEVLTVGADKMLADKYRMFFGNDGTLKEDSQSVEEEEVSSLVESITLSQQVTSEDGESNVTFTECTQEEIKNVKDPIIFIQQFKKDGDGLFLPKSLKERNPSTIIMYDIDVSAIRQIELYQSTLDKQLKVYFMIYGDSVEEQVYLTNLRREKEAFEFLIKEKSTLVFENLRSGEGLRDISPMKKSTRSGASSTESDTLPKVIVDMREFRSELPSLLYKRGIDIEPVTLQIGDYILSPEMCVERKSISDLIGSLNSGRLYTQALAMCRYYSKPILLIEFDERKPFVLQGRYYLSTEESSNDIRAKLQLLTLHFPRLRIVWSPSPFATAQLFHELKDGKEEPSATVAAAIGNEDAHLEDERLDKYNIEIQDFVTKLPGINSKNINQLLNKGKSLSHILTLSKEELSEILGNSANGELLFKALHNKVAPSSDSGSNNFRARGRGRGFRRRRELT</sequence>
<evidence type="ECO:0000256" key="10">
    <source>
        <dbReference type="ARBA" id="ARBA00072370"/>
    </source>
</evidence>
<dbReference type="InterPro" id="IPR000626">
    <property type="entry name" value="Ubiquitin-like_dom"/>
</dbReference>
<name>A0AAW1CRQ5_9HEMI</name>